<organism evidence="2 3">
    <name type="scientific">Streblomastix strix</name>
    <dbReference type="NCBI Taxonomy" id="222440"/>
    <lineage>
        <taxon>Eukaryota</taxon>
        <taxon>Metamonada</taxon>
        <taxon>Preaxostyla</taxon>
        <taxon>Oxymonadida</taxon>
        <taxon>Streblomastigidae</taxon>
        <taxon>Streblomastix</taxon>
    </lineage>
</organism>
<dbReference type="AlphaFoldDB" id="A0A5J4W010"/>
<keyword evidence="1" id="KW-1133">Transmembrane helix</keyword>
<feature type="transmembrane region" description="Helical" evidence="1">
    <location>
        <begin position="54"/>
        <end position="74"/>
    </location>
</feature>
<gene>
    <name evidence="2" type="ORF">EZS28_016619</name>
</gene>
<proteinExistence type="predicted"/>
<comment type="caution">
    <text evidence="2">The sequence shown here is derived from an EMBL/GenBank/DDBJ whole genome shotgun (WGS) entry which is preliminary data.</text>
</comment>
<accession>A0A5J4W010</accession>
<evidence type="ECO:0000256" key="1">
    <source>
        <dbReference type="SAM" id="Phobius"/>
    </source>
</evidence>
<keyword evidence="1" id="KW-0812">Transmembrane</keyword>
<evidence type="ECO:0000313" key="3">
    <source>
        <dbReference type="Proteomes" id="UP000324800"/>
    </source>
</evidence>
<evidence type="ECO:0000313" key="2">
    <source>
        <dbReference type="EMBL" id="KAA6387853.1"/>
    </source>
</evidence>
<dbReference type="Proteomes" id="UP000324800">
    <property type="component" value="Unassembled WGS sequence"/>
</dbReference>
<dbReference type="EMBL" id="SNRW01004212">
    <property type="protein sequence ID" value="KAA6387853.1"/>
    <property type="molecule type" value="Genomic_DNA"/>
</dbReference>
<reference evidence="2 3" key="1">
    <citation type="submission" date="2019-03" db="EMBL/GenBank/DDBJ databases">
        <title>Single cell metagenomics reveals metabolic interactions within the superorganism composed of flagellate Streblomastix strix and complex community of Bacteroidetes bacteria on its surface.</title>
        <authorList>
            <person name="Treitli S.C."/>
            <person name="Kolisko M."/>
            <person name="Husnik F."/>
            <person name="Keeling P."/>
            <person name="Hampl V."/>
        </authorList>
    </citation>
    <scope>NUCLEOTIDE SEQUENCE [LARGE SCALE GENOMIC DNA]</scope>
    <source>
        <strain evidence="2">ST1C</strain>
    </source>
</reference>
<sequence>MDTENLKLTQKVGRPKKYFTEQEEQEIAKKQRGEAKKRQRLYPPYIRCYLTLPLNPYIAASASFIVIVGSVSIIQ</sequence>
<keyword evidence="1" id="KW-0472">Membrane</keyword>
<name>A0A5J4W010_9EUKA</name>
<protein>
    <submittedName>
        <fullName evidence="2">Uncharacterized protein</fullName>
    </submittedName>
</protein>